<protein>
    <submittedName>
        <fullName evidence="2">Helix-turn-helix transcriptional regulator</fullName>
    </submittedName>
</protein>
<feature type="domain" description="HTH cro/C1-type" evidence="1">
    <location>
        <begin position="9"/>
        <end position="62"/>
    </location>
</feature>
<dbReference type="Pfam" id="PF13560">
    <property type="entry name" value="HTH_31"/>
    <property type="match status" value="1"/>
</dbReference>
<gene>
    <name evidence="2" type="ORF">WMO24_15695</name>
</gene>
<keyword evidence="3" id="KW-1185">Reference proteome</keyword>
<sequence length="72" mass="7954">MSIIAENTRRIIKERGLKIGAVGKQAGYQGKTFYNLLSGEKVITDRDIQAIAHVLKVTPNELFGINNFHQGA</sequence>
<comment type="caution">
    <text evidence="2">The sequence shown here is derived from an EMBL/GenBank/DDBJ whole genome shotgun (WGS) entry which is preliminary data.</text>
</comment>
<organism evidence="2 3">
    <name type="scientific">Ruthenibacterium intestinale</name>
    <dbReference type="NCBI Taxonomy" id="3133163"/>
    <lineage>
        <taxon>Bacteria</taxon>
        <taxon>Bacillati</taxon>
        <taxon>Bacillota</taxon>
        <taxon>Clostridia</taxon>
        <taxon>Eubacteriales</taxon>
        <taxon>Oscillospiraceae</taxon>
        <taxon>Ruthenibacterium</taxon>
    </lineage>
</organism>
<dbReference type="EMBL" id="JBBMFA010000116">
    <property type="protein sequence ID" value="MEQ2521859.1"/>
    <property type="molecule type" value="Genomic_DNA"/>
</dbReference>
<dbReference type="Gene3D" id="1.10.260.40">
    <property type="entry name" value="lambda repressor-like DNA-binding domains"/>
    <property type="match status" value="1"/>
</dbReference>
<evidence type="ECO:0000313" key="3">
    <source>
        <dbReference type="Proteomes" id="UP001477672"/>
    </source>
</evidence>
<reference evidence="2 3" key="1">
    <citation type="submission" date="2024-03" db="EMBL/GenBank/DDBJ databases">
        <title>Human intestinal bacterial collection.</title>
        <authorList>
            <person name="Pauvert C."/>
            <person name="Hitch T.C.A."/>
            <person name="Clavel T."/>
        </authorList>
    </citation>
    <scope>NUCLEOTIDE SEQUENCE [LARGE SCALE GENOMIC DNA]</scope>
    <source>
        <strain evidence="2 3">CLA-JM-H11</strain>
    </source>
</reference>
<proteinExistence type="predicted"/>
<evidence type="ECO:0000313" key="2">
    <source>
        <dbReference type="EMBL" id="MEQ2521859.1"/>
    </source>
</evidence>
<dbReference type="Proteomes" id="UP001477672">
    <property type="component" value="Unassembled WGS sequence"/>
</dbReference>
<dbReference type="InterPro" id="IPR010982">
    <property type="entry name" value="Lambda_DNA-bd_dom_sf"/>
</dbReference>
<evidence type="ECO:0000259" key="1">
    <source>
        <dbReference type="PROSITE" id="PS50943"/>
    </source>
</evidence>
<dbReference type="InterPro" id="IPR001387">
    <property type="entry name" value="Cro/C1-type_HTH"/>
</dbReference>
<dbReference type="RefSeq" id="WP_349217334.1">
    <property type="nucleotide sequence ID" value="NZ_JBBMFA010000116.1"/>
</dbReference>
<name>A0ABV1GJ29_9FIRM</name>
<dbReference type="SUPFAM" id="SSF47413">
    <property type="entry name" value="lambda repressor-like DNA-binding domains"/>
    <property type="match status" value="1"/>
</dbReference>
<accession>A0ABV1GJ29</accession>
<dbReference type="PROSITE" id="PS50943">
    <property type="entry name" value="HTH_CROC1"/>
    <property type="match status" value="1"/>
</dbReference>